<dbReference type="InterPro" id="IPR020846">
    <property type="entry name" value="MFS_dom"/>
</dbReference>
<gene>
    <name evidence="8" type="ORF">ACFOMG_11860</name>
</gene>
<dbReference type="Gene3D" id="1.20.1250.20">
    <property type="entry name" value="MFS general substrate transporter like domains"/>
    <property type="match status" value="2"/>
</dbReference>
<keyword evidence="9" id="KW-1185">Reference proteome</keyword>
<feature type="transmembrane region" description="Helical" evidence="6">
    <location>
        <begin position="199"/>
        <end position="222"/>
    </location>
</feature>
<dbReference type="EMBL" id="JBHRYB010000013">
    <property type="protein sequence ID" value="MFC3680794.1"/>
    <property type="molecule type" value="Genomic_DNA"/>
</dbReference>
<keyword evidence="4 6" id="KW-1133">Transmembrane helix</keyword>
<feature type="transmembrane region" description="Helical" evidence="6">
    <location>
        <begin position="247"/>
        <end position="270"/>
    </location>
</feature>
<dbReference type="PANTHER" id="PTHR12778:SF10">
    <property type="entry name" value="MAJOR FACILITATOR SUPERFAMILY DOMAIN-CONTAINING PROTEIN 3"/>
    <property type="match status" value="1"/>
</dbReference>
<evidence type="ECO:0000313" key="8">
    <source>
        <dbReference type="EMBL" id="MFC3680794.1"/>
    </source>
</evidence>
<feature type="transmembrane region" description="Helical" evidence="6">
    <location>
        <begin position="277"/>
        <end position="296"/>
    </location>
</feature>
<evidence type="ECO:0000256" key="2">
    <source>
        <dbReference type="ARBA" id="ARBA00022448"/>
    </source>
</evidence>
<comment type="subcellular location">
    <subcellularLocation>
        <location evidence="1">Membrane</location>
        <topology evidence="1">Multi-pass membrane protein</topology>
    </subcellularLocation>
</comment>
<keyword evidence="2" id="KW-0813">Transport</keyword>
<feature type="transmembrane region" description="Helical" evidence="6">
    <location>
        <begin position="102"/>
        <end position="122"/>
    </location>
</feature>
<accession>A0ABV7VUC0</accession>
<sequence length="405" mass="44484">MNKWIALIFLYLVQGLPHGFFGQAMPVLMREQGLDLTLIGLMSLVALPWAVKFIWAPLLDKVSLYRDEYRRSWILLMNYSAAALLLVIALQPVEFWVQQNLWLFVCLLLLLNFLIATQDIATDALAVENLKPGERGLGNGVQVAGYRIGMVLAGGVLVAFFSWFGWQGALLLLALVMVAGTLPLWRFQPRRHQVDDQPLWPLWLEFFRQPGAALWLMMIFLFKFGDAFGTQMIRPMLVDQGFGLDELGLILGTVGFAAGLAGALLGGWLVQQLGRQTALLGFLLLEALALLSYLAIDGKALYPVYQAVVLEHLAGGMATAALFTVMMDRCREHCAAADYALQSCVVVIAGLIAGAWSGLSASLLGYNAHFVLAALLCMMAMVVVWLAIQQQLISAKPAAVQRADD</sequence>
<dbReference type="Proteomes" id="UP001595722">
    <property type="component" value="Unassembled WGS sequence"/>
</dbReference>
<feature type="transmembrane region" description="Helical" evidence="6">
    <location>
        <begin position="38"/>
        <end position="59"/>
    </location>
</feature>
<evidence type="ECO:0000256" key="5">
    <source>
        <dbReference type="ARBA" id="ARBA00023136"/>
    </source>
</evidence>
<feature type="domain" description="Major facilitator superfamily (MFS) profile" evidence="7">
    <location>
        <begin position="3"/>
        <end position="392"/>
    </location>
</feature>
<feature type="transmembrane region" description="Helical" evidence="6">
    <location>
        <begin position="71"/>
        <end position="90"/>
    </location>
</feature>
<feature type="transmembrane region" description="Helical" evidence="6">
    <location>
        <begin position="339"/>
        <end position="356"/>
    </location>
</feature>
<organism evidence="8 9">
    <name type="scientific">Bacterioplanoides pacificum</name>
    <dbReference type="NCBI Taxonomy" id="1171596"/>
    <lineage>
        <taxon>Bacteria</taxon>
        <taxon>Pseudomonadati</taxon>
        <taxon>Pseudomonadota</taxon>
        <taxon>Gammaproteobacteria</taxon>
        <taxon>Oceanospirillales</taxon>
        <taxon>Oceanospirillaceae</taxon>
        <taxon>Bacterioplanoides</taxon>
    </lineage>
</organism>
<dbReference type="InterPro" id="IPR036259">
    <property type="entry name" value="MFS_trans_sf"/>
</dbReference>
<evidence type="ECO:0000256" key="1">
    <source>
        <dbReference type="ARBA" id="ARBA00004141"/>
    </source>
</evidence>
<name>A0ABV7VUC0_9GAMM</name>
<proteinExistence type="predicted"/>
<feature type="transmembrane region" description="Helical" evidence="6">
    <location>
        <begin position="169"/>
        <end position="187"/>
    </location>
</feature>
<evidence type="ECO:0000259" key="7">
    <source>
        <dbReference type="PROSITE" id="PS50850"/>
    </source>
</evidence>
<dbReference type="SUPFAM" id="SSF103473">
    <property type="entry name" value="MFS general substrate transporter"/>
    <property type="match status" value="1"/>
</dbReference>
<feature type="transmembrane region" description="Helical" evidence="6">
    <location>
        <begin position="368"/>
        <end position="388"/>
    </location>
</feature>
<protein>
    <submittedName>
        <fullName evidence="8">MFS transporter</fullName>
    </submittedName>
</protein>
<dbReference type="Pfam" id="PF07690">
    <property type="entry name" value="MFS_1"/>
    <property type="match status" value="1"/>
</dbReference>
<keyword evidence="5 6" id="KW-0472">Membrane</keyword>
<reference evidence="9" key="1">
    <citation type="journal article" date="2019" name="Int. J. Syst. Evol. Microbiol.">
        <title>The Global Catalogue of Microorganisms (GCM) 10K type strain sequencing project: providing services to taxonomists for standard genome sequencing and annotation.</title>
        <authorList>
            <consortium name="The Broad Institute Genomics Platform"/>
            <consortium name="The Broad Institute Genome Sequencing Center for Infectious Disease"/>
            <person name="Wu L."/>
            <person name="Ma J."/>
        </authorList>
    </citation>
    <scope>NUCLEOTIDE SEQUENCE [LARGE SCALE GENOMIC DNA]</scope>
    <source>
        <strain evidence="9">KCTC 42424</strain>
    </source>
</reference>
<evidence type="ECO:0000256" key="3">
    <source>
        <dbReference type="ARBA" id="ARBA00022692"/>
    </source>
</evidence>
<dbReference type="PROSITE" id="PS50850">
    <property type="entry name" value="MFS"/>
    <property type="match status" value="1"/>
</dbReference>
<dbReference type="PANTHER" id="PTHR12778">
    <property type="entry name" value="SOLUTE CARRIER FAMILY 33 ACETYL-COA TRANSPORTER -RELATED"/>
    <property type="match status" value="1"/>
</dbReference>
<dbReference type="InterPro" id="IPR004752">
    <property type="entry name" value="AmpG_permease/AT-1"/>
</dbReference>
<dbReference type="RefSeq" id="WP_376866894.1">
    <property type="nucleotide sequence ID" value="NZ_JBHRYB010000013.1"/>
</dbReference>
<evidence type="ECO:0000256" key="4">
    <source>
        <dbReference type="ARBA" id="ARBA00022989"/>
    </source>
</evidence>
<feature type="transmembrane region" description="Helical" evidence="6">
    <location>
        <begin position="302"/>
        <end position="327"/>
    </location>
</feature>
<evidence type="ECO:0000256" key="6">
    <source>
        <dbReference type="SAM" id="Phobius"/>
    </source>
</evidence>
<comment type="caution">
    <text evidence="8">The sequence shown here is derived from an EMBL/GenBank/DDBJ whole genome shotgun (WGS) entry which is preliminary data.</text>
</comment>
<evidence type="ECO:0000313" key="9">
    <source>
        <dbReference type="Proteomes" id="UP001595722"/>
    </source>
</evidence>
<feature type="transmembrane region" description="Helical" evidence="6">
    <location>
        <begin position="143"/>
        <end position="163"/>
    </location>
</feature>
<dbReference type="InterPro" id="IPR011701">
    <property type="entry name" value="MFS"/>
</dbReference>
<keyword evidence="3 6" id="KW-0812">Transmembrane</keyword>